<reference evidence="1" key="1">
    <citation type="submission" date="2019-08" db="EMBL/GenBank/DDBJ databases">
        <authorList>
            <person name="Kucharzyk K."/>
            <person name="Murdoch R.W."/>
            <person name="Higgins S."/>
            <person name="Loffler F."/>
        </authorList>
    </citation>
    <scope>NUCLEOTIDE SEQUENCE</scope>
</reference>
<name>A0A645E852_9ZZZZ</name>
<accession>A0A645E852</accession>
<protein>
    <submittedName>
        <fullName evidence="1">Uncharacterized protein</fullName>
    </submittedName>
</protein>
<organism evidence="1">
    <name type="scientific">bioreactor metagenome</name>
    <dbReference type="NCBI Taxonomy" id="1076179"/>
    <lineage>
        <taxon>unclassified sequences</taxon>
        <taxon>metagenomes</taxon>
        <taxon>ecological metagenomes</taxon>
    </lineage>
</organism>
<gene>
    <name evidence="1" type="ORF">SDC9_143977</name>
</gene>
<dbReference type="EMBL" id="VSSQ01043152">
    <property type="protein sequence ID" value="MPM96812.1"/>
    <property type="molecule type" value="Genomic_DNA"/>
</dbReference>
<dbReference type="Gene3D" id="2.60.420.10">
    <property type="entry name" value="Maltose phosphorylase, domain 3"/>
    <property type="match status" value="1"/>
</dbReference>
<sequence length="82" mass="9435">MYQGLLKHFLGLHKEGDSFFISPCVPETFGDYTIRYRYKSSTYLIEVKLLTDEAAAREGNRIKLKDDGMEHHIIIEKGCAKP</sequence>
<evidence type="ECO:0000313" key="1">
    <source>
        <dbReference type="EMBL" id="MPM96812.1"/>
    </source>
</evidence>
<proteinExistence type="predicted"/>
<comment type="caution">
    <text evidence="1">The sequence shown here is derived from an EMBL/GenBank/DDBJ whole genome shotgun (WGS) entry which is preliminary data.</text>
</comment>
<dbReference type="AlphaFoldDB" id="A0A645E852"/>